<reference evidence="6 7" key="1">
    <citation type="submission" date="2024-10" db="EMBL/GenBank/DDBJ databases">
        <title>The Natural Products Discovery Center: Release of the First 8490 Sequenced Strains for Exploring Actinobacteria Biosynthetic Diversity.</title>
        <authorList>
            <person name="Kalkreuter E."/>
            <person name="Kautsar S.A."/>
            <person name="Yang D."/>
            <person name="Bader C.D."/>
            <person name="Teijaro C.N."/>
            <person name="Fluegel L."/>
            <person name="Davis C.M."/>
            <person name="Simpson J.R."/>
            <person name="Lauterbach L."/>
            <person name="Steele A.D."/>
            <person name="Gui C."/>
            <person name="Meng S."/>
            <person name="Li G."/>
            <person name="Viehrig K."/>
            <person name="Ye F."/>
            <person name="Su P."/>
            <person name="Kiefer A.F."/>
            <person name="Nichols A."/>
            <person name="Cepeda A.J."/>
            <person name="Yan W."/>
            <person name="Fan B."/>
            <person name="Jiang Y."/>
            <person name="Adhikari A."/>
            <person name="Zheng C.-J."/>
            <person name="Schuster L."/>
            <person name="Cowan T.M."/>
            <person name="Smanski M.J."/>
            <person name="Chevrette M.G."/>
            <person name="De Carvalho L.P.S."/>
            <person name="Shen B."/>
        </authorList>
    </citation>
    <scope>NUCLEOTIDE SEQUENCE [LARGE SCALE GENOMIC DNA]</scope>
    <source>
        <strain evidence="6 7">NPDC087045</strain>
    </source>
</reference>
<organism evidence="6 7">
    <name type="scientific">Herbaspirillum chlorophenolicum</name>
    <dbReference type="NCBI Taxonomy" id="211589"/>
    <lineage>
        <taxon>Bacteria</taxon>
        <taxon>Pseudomonadati</taxon>
        <taxon>Pseudomonadota</taxon>
        <taxon>Betaproteobacteria</taxon>
        <taxon>Burkholderiales</taxon>
        <taxon>Oxalobacteraceae</taxon>
        <taxon>Herbaspirillum</taxon>
    </lineage>
</organism>
<evidence type="ECO:0000313" key="7">
    <source>
        <dbReference type="Proteomes" id="UP001617427"/>
    </source>
</evidence>
<keyword evidence="4" id="KW-0949">S-adenosyl-L-methionine</keyword>
<name>A0ABW8F3R7_9BURK</name>
<dbReference type="EC" id="2.1.1.-" evidence="6"/>
<comment type="caution">
    <text evidence="6">The sequence shown here is derived from an EMBL/GenBank/DDBJ whole genome shotgun (WGS) entry which is preliminary data.</text>
</comment>
<protein>
    <submittedName>
        <fullName evidence="6">Class I SAM-dependent methyltransferase</fullName>
        <ecNumber evidence="6">2.1.1.-</ecNumber>
    </submittedName>
</protein>
<dbReference type="CDD" id="cd02440">
    <property type="entry name" value="AdoMet_MTases"/>
    <property type="match status" value="1"/>
</dbReference>
<evidence type="ECO:0000259" key="5">
    <source>
        <dbReference type="Pfam" id="PF08241"/>
    </source>
</evidence>
<sequence>MNTQLTQMPPAMPEHVPETAFGIWFLRTPTWTLHVLERAMKDLERLIPARRAAYPVVADVGCGWGRSMKKLHERFAPQHLIGMDIDPEMIKASQVEVNAAGIKAEFIQCSSSQMTLEDNSVDLLFCHQTFHHLIEQEEAIREFYRVLKPGGILLFAESTKRYINSWVIRLLFRHPMEVQKTAEEYLALVRSAGFQVAPESISYPYLWWSREDLGIMERVFGIKPPMVREETLINLVAVKPRYGE</sequence>
<keyword evidence="3 6" id="KW-0808">Transferase</keyword>
<dbReference type="Proteomes" id="UP001617427">
    <property type="component" value="Unassembled WGS sequence"/>
</dbReference>
<dbReference type="InterPro" id="IPR013216">
    <property type="entry name" value="Methyltransf_11"/>
</dbReference>
<dbReference type="RefSeq" id="WP_402702559.1">
    <property type="nucleotide sequence ID" value="NZ_JBIUZV010000012.1"/>
</dbReference>
<dbReference type="PANTHER" id="PTHR44942">
    <property type="entry name" value="METHYLTRANSF_11 DOMAIN-CONTAINING PROTEIN"/>
    <property type="match status" value="1"/>
</dbReference>
<dbReference type="InterPro" id="IPR051052">
    <property type="entry name" value="Diverse_substrate_MTase"/>
</dbReference>
<dbReference type="SUPFAM" id="SSF53335">
    <property type="entry name" value="S-adenosyl-L-methionine-dependent methyltransferases"/>
    <property type="match status" value="1"/>
</dbReference>
<dbReference type="EMBL" id="JBIUZV010000012">
    <property type="protein sequence ID" value="MFJ3047833.1"/>
    <property type="molecule type" value="Genomic_DNA"/>
</dbReference>
<accession>A0ABW8F3R7</accession>
<dbReference type="InterPro" id="IPR029063">
    <property type="entry name" value="SAM-dependent_MTases_sf"/>
</dbReference>
<evidence type="ECO:0000256" key="1">
    <source>
        <dbReference type="ARBA" id="ARBA00008361"/>
    </source>
</evidence>
<dbReference type="PANTHER" id="PTHR44942:SF4">
    <property type="entry name" value="METHYLTRANSFERASE TYPE 11 DOMAIN-CONTAINING PROTEIN"/>
    <property type="match status" value="1"/>
</dbReference>
<comment type="similarity">
    <text evidence="1">Belongs to the methyltransferase superfamily.</text>
</comment>
<gene>
    <name evidence="6" type="ORF">ACIPEN_18555</name>
</gene>
<dbReference type="GO" id="GO:0032259">
    <property type="term" value="P:methylation"/>
    <property type="evidence" value="ECO:0007669"/>
    <property type="project" value="UniProtKB-KW"/>
</dbReference>
<evidence type="ECO:0000256" key="2">
    <source>
        <dbReference type="ARBA" id="ARBA00022603"/>
    </source>
</evidence>
<proteinExistence type="inferred from homology"/>
<dbReference type="Pfam" id="PF08241">
    <property type="entry name" value="Methyltransf_11"/>
    <property type="match status" value="1"/>
</dbReference>
<feature type="domain" description="Methyltransferase type 11" evidence="5">
    <location>
        <begin position="59"/>
        <end position="155"/>
    </location>
</feature>
<evidence type="ECO:0000256" key="3">
    <source>
        <dbReference type="ARBA" id="ARBA00022679"/>
    </source>
</evidence>
<dbReference type="GO" id="GO:0008168">
    <property type="term" value="F:methyltransferase activity"/>
    <property type="evidence" value="ECO:0007669"/>
    <property type="project" value="UniProtKB-KW"/>
</dbReference>
<keyword evidence="2 6" id="KW-0489">Methyltransferase</keyword>
<dbReference type="PROSITE" id="PS01184">
    <property type="entry name" value="UBIE_2"/>
    <property type="match status" value="1"/>
</dbReference>
<dbReference type="InterPro" id="IPR023576">
    <property type="entry name" value="UbiE/COQ5_MeTrFase_CS"/>
</dbReference>
<evidence type="ECO:0000313" key="6">
    <source>
        <dbReference type="EMBL" id="MFJ3047833.1"/>
    </source>
</evidence>
<dbReference type="Gene3D" id="3.40.50.150">
    <property type="entry name" value="Vaccinia Virus protein VP39"/>
    <property type="match status" value="1"/>
</dbReference>
<keyword evidence="7" id="KW-1185">Reference proteome</keyword>
<evidence type="ECO:0000256" key="4">
    <source>
        <dbReference type="ARBA" id="ARBA00022691"/>
    </source>
</evidence>